<name>A0A4V3UZI4_9RHOB</name>
<dbReference type="InterPro" id="IPR051203">
    <property type="entry name" value="Polysaccharide_Synthase-Rel"/>
</dbReference>
<reference evidence="2 3" key="1">
    <citation type="submission" date="2019-04" db="EMBL/GenBank/DDBJ databases">
        <title>Draft genome sequence of Youngimonas vesicularis.</title>
        <authorList>
            <person name="Hameed A."/>
        </authorList>
    </citation>
    <scope>NUCLEOTIDE SEQUENCE [LARGE SCALE GENOMIC DNA]</scope>
    <source>
        <strain evidence="2 3">CC-AMW-E</strain>
    </source>
</reference>
<keyword evidence="3" id="KW-1185">Reference proteome</keyword>
<organism evidence="2 3">
    <name type="scientific">Thalassobius vesicularis</name>
    <dbReference type="NCBI Taxonomy" id="1294297"/>
    <lineage>
        <taxon>Bacteria</taxon>
        <taxon>Pseudomonadati</taxon>
        <taxon>Pseudomonadota</taxon>
        <taxon>Alphaproteobacteria</taxon>
        <taxon>Rhodobacterales</taxon>
        <taxon>Roseobacteraceae</taxon>
        <taxon>Thalassovita</taxon>
    </lineage>
</organism>
<accession>A0A4V3UZI4</accession>
<evidence type="ECO:0000313" key="2">
    <source>
        <dbReference type="EMBL" id="THD76985.1"/>
    </source>
</evidence>
<dbReference type="Gene3D" id="3.40.50.720">
    <property type="entry name" value="NAD(P)-binding Rossmann-like Domain"/>
    <property type="match status" value="1"/>
</dbReference>
<feature type="domain" description="Polysaccharide biosynthesis protein CapD-like" evidence="1">
    <location>
        <begin position="51"/>
        <end position="107"/>
    </location>
</feature>
<proteinExistence type="predicted"/>
<evidence type="ECO:0000313" key="3">
    <source>
        <dbReference type="Proteomes" id="UP000306113"/>
    </source>
</evidence>
<dbReference type="AlphaFoldDB" id="A0A4V3UZI4"/>
<protein>
    <recommendedName>
        <fullName evidence="1">Polysaccharide biosynthesis protein CapD-like domain-containing protein</fullName>
    </recommendedName>
</protein>
<dbReference type="OrthoDB" id="9803111at2"/>
<comment type="caution">
    <text evidence="2">The sequence shown here is derived from an EMBL/GenBank/DDBJ whole genome shotgun (WGS) entry which is preliminary data.</text>
</comment>
<dbReference type="Pfam" id="PF02719">
    <property type="entry name" value="Polysacc_synt_2"/>
    <property type="match status" value="1"/>
</dbReference>
<sequence length="185" mass="19982">MTLPAMAGHPLPARFGALFGLSCLALTILARLVLRQSVIHLYEMGTARKRVLGSSGSVVPMFREQIGRGGPVTVTHPEVSRYFMTISEAVRLVLLAGSFAAEGDIEIVYTGLRPGEKLDEDMMTTPHGKIMRSPERGLSELEMAVALRDLRGAIAARNTDAAHALLDRRVEGRALIGPQRAVPAE</sequence>
<dbReference type="EMBL" id="SSMD01000001">
    <property type="protein sequence ID" value="THD76985.1"/>
    <property type="molecule type" value="Genomic_DNA"/>
</dbReference>
<dbReference type="InterPro" id="IPR003869">
    <property type="entry name" value="Polysac_CapD-like"/>
</dbReference>
<dbReference type="Proteomes" id="UP000306113">
    <property type="component" value="Unassembled WGS sequence"/>
</dbReference>
<dbReference type="PANTHER" id="PTHR43318">
    <property type="entry name" value="UDP-N-ACETYLGLUCOSAMINE 4,6-DEHYDRATASE"/>
    <property type="match status" value="1"/>
</dbReference>
<gene>
    <name evidence="2" type="ORF">E7681_02970</name>
</gene>
<dbReference type="PANTHER" id="PTHR43318:SF1">
    <property type="entry name" value="POLYSACCHARIDE BIOSYNTHESIS PROTEIN EPSC-RELATED"/>
    <property type="match status" value="1"/>
</dbReference>
<evidence type="ECO:0000259" key="1">
    <source>
        <dbReference type="Pfam" id="PF02719"/>
    </source>
</evidence>